<reference evidence="1 2" key="1">
    <citation type="submission" date="2020-07" db="EMBL/GenBank/DDBJ databases">
        <title>Diversity of carbapenemase encoding genes among Pseudomonas putida group clinical isolates in a tertiary Brazilian hospital.</title>
        <authorList>
            <person name="Alberto-Lei F."/>
            <person name="Nodari C.S."/>
            <person name="Streling A.P."/>
            <person name="Paulino J.T."/>
            <person name="Bessa-Neto F.O."/>
            <person name="Cayo R."/>
            <person name="Gales A.C."/>
        </authorList>
    </citation>
    <scope>NUCLEOTIDE SEQUENCE [LARGE SCALE GENOMIC DNA]</scope>
    <source>
        <strain evidence="1 2">14535</strain>
    </source>
</reference>
<dbReference type="AlphaFoldDB" id="A0A7W2PSA7"/>
<dbReference type="EMBL" id="JACGCU010000008">
    <property type="protein sequence ID" value="MBA6058941.1"/>
    <property type="molecule type" value="Genomic_DNA"/>
</dbReference>
<accession>A0A7W2PSA7</accession>
<protein>
    <submittedName>
        <fullName evidence="1">Uncharacterized protein</fullName>
    </submittedName>
</protein>
<dbReference type="Proteomes" id="UP000556620">
    <property type="component" value="Unassembled WGS sequence"/>
</dbReference>
<evidence type="ECO:0000313" key="2">
    <source>
        <dbReference type="Proteomes" id="UP000556620"/>
    </source>
</evidence>
<comment type="caution">
    <text evidence="1">The sequence shown here is derived from an EMBL/GenBank/DDBJ whole genome shotgun (WGS) entry which is preliminary data.</text>
</comment>
<name>A0A7W2PSA7_9PSED</name>
<gene>
    <name evidence="1" type="ORF">H4C44_07135</name>
</gene>
<proteinExistence type="predicted"/>
<sequence>MNPSIDLEAAKAAFLASGGSIIVLDGYQYVPHRPHRDLEVVKAATAQRGESAMTKREKMIEEVRVLAKTMCCAEVMAHTGLSQSTLQRAAAEGGFQFRPNPNRGKGNLGKKLGDPVKDKALAEKIIEARDAGVTMAEAIRRLGISYKLIHRIMNDFGISYPTTAERVAKRKA</sequence>
<organism evidence="1 2">
    <name type="scientific">Pseudomonas juntendi</name>
    <dbReference type="NCBI Taxonomy" id="2666183"/>
    <lineage>
        <taxon>Bacteria</taxon>
        <taxon>Pseudomonadati</taxon>
        <taxon>Pseudomonadota</taxon>
        <taxon>Gammaproteobacteria</taxon>
        <taxon>Pseudomonadales</taxon>
        <taxon>Pseudomonadaceae</taxon>
        <taxon>Pseudomonas</taxon>
    </lineage>
</organism>
<dbReference type="RefSeq" id="WP_182365787.1">
    <property type="nucleotide sequence ID" value="NZ_JACGCU010000008.1"/>
</dbReference>
<evidence type="ECO:0000313" key="1">
    <source>
        <dbReference type="EMBL" id="MBA6058941.1"/>
    </source>
</evidence>